<gene>
    <name evidence="1" type="ORF">PENTCL1PPCAC_14339</name>
</gene>
<comment type="caution">
    <text evidence="1">The sequence shown here is derived from an EMBL/GenBank/DDBJ whole genome shotgun (WGS) entry which is preliminary data.</text>
</comment>
<evidence type="ECO:0000313" key="2">
    <source>
        <dbReference type="Proteomes" id="UP001432027"/>
    </source>
</evidence>
<sequence length="113" mass="12197">KGWRLAANGSIVDKVRCRGKQWHTANGELAPSIVCVREPTSPGIPATPKPLVCPALTPASLTMCQTDNPAPKKCTNPTLAEPTITCPAMMYVIAGGVRWILLFYFEGEGCYFC</sequence>
<protein>
    <recommendedName>
        <fullName evidence="3">Sushi domain-containing protein</fullName>
    </recommendedName>
</protein>
<feature type="non-terminal residue" evidence="1">
    <location>
        <position position="1"/>
    </location>
</feature>
<keyword evidence="2" id="KW-1185">Reference proteome</keyword>
<evidence type="ECO:0000313" key="1">
    <source>
        <dbReference type="EMBL" id="GMS92164.1"/>
    </source>
</evidence>
<name>A0AAV5TA20_9BILA</name>
<reference evidence="1" key="1">
    <citation type="submission" date="2023-10" db="EMBL/GenBank/DDBJ databases">
        <title>Genome assembly of Pristionchus species.</title>
        <authorList>
            <person name="Yoshida K."/>
            <person name="Sommer R.J."/>
        </authorList>
    </citation>
    <scope>NUCLEOTIDE SEQUENCE</scope>
    <source>
        <strain evidence="1">RS0144</strain>
    </source>
</reference>
<dbReference type="EMBL" id="BTSX01000004">
    <property type="protein sequence ID" value="GMS92164.1"/>
    <property type="molecule type" value="Genomic_DNA"/>
</dbReference>
<proteinExistence type="predicted"/>
<accession>A0AAV5TA20</accession>
<evidence type="ECO:0008006" key="3">
    <source>
        <dbReference type="Google" id="ProtNLM"/>
    </source>
</evidence>
<dbReference type="AlphaFoldDB" id="A0AAV5TA20"/>
<dbReference type="Proteomes" id="UP001432027">
    <property type="component" value="Unassembled WGS sequence"/>
</dbReference>
<organism evidence="1 2">
    <name type="scientific">Pristionchus entomophagus</name>
    <dbReference type="NCBI Taxonomy" id="358040"/>
    <lineage>
        <taxon>Eukaryota</taxon>
        <taxon>Metazoa</taxon>
        <taxon>Ecdysozoa</taxon>
        <taxon>Nematoda</taxon>
        <taxon>Chromadorea</taxon>
        <taxon>Rhabditida</taxon>
        <taxon>Rhabditina</taxon>
        <taxon>Diplogasteromorpha</taxon>
        <taxon>Diplogasteroidea</taxon>
        <taxon>Neodiplogasteridae</taxon>
        <taxon>Pristionchus</taxon>
    </lineage>
</organism>